<protein>
    <submittedName>
        <fullName evidence="1">Uncharacterized protein</fullName>
    </submittedName>
</protein>
<evidence type="ECO:0000313" key="1">
    <source>
        <dbReference type="EMBL" id="KAK2552493.1"/>
    </source>
</evidence>
<keyword evidence="2" id="KW-1185">Reference proteome</keyword>
<dbReference type="Proteomes" id="UP001249851">
    <property type="component" value="Unassembled WGS sequence"/>
</dbReference>
<name>A0AAD9Q0P5_ACRCE</name>
<proteinExistence type="predicted"/>
<accession>A0AAD9Q0P5</accession>
<reference evidence="1" key="2">
    <citation type="journal article" date="2023" name="Science">
        <title>Genomic signatures of disease resistance in endangered staghorn corals.</title>
        <authorList>
            <person name="Vollmer S.V."/>
            <person name="Selwyn J.D."/>
            <person name="Despard B.A."/>
            <person name="Roesel C.L."/>
        </authorList>
    </citation>
    <scope>NUCLEOTIDE SEQUENCE</scope>
    <source>
        <strain evidence="1">K2</strain>
    </source>
</reference>
<sequence>MSSLAGEVLSILVWRTVSNRERNIVRDSSWQEKRDKKMPSSTSQGGGHECIIAFLAHLPFKILVKPTRKSRLETAKGTQ</sequence>
<comment type="caution">
    <text evidence="1">The sequence shown here is derived from an EMBL/GenBank/DDBJ whole genome shotgun (WGS) entry which is preliminary data.</text>
</comment>
<dbReference type="EMBL" id="JARQWQ010000086">
    <property type="protein sequence ID" value="KAK2552493.1"/>
    <property type="molecule type" value="Genomic_DNA"/>
</dbReference>
<evidence type="ECO:0000313" key="2">
    <source>
        <dbReference type="Proteomes" id="UP001249851"/>
    </source>
</evidence>
<reference evidence="1" key="1">
    <citation type="journal article" date="2023" name="G3 (Bethesda)">
        <title>Whole genome assembly and annotation of the endangered Caribbean coral Acropora cervicornis.</title>
        <authorList>
            <person name="Selwyn J.D."/>
            <person name="Vollmer S.V."/>
        </authorList>
    </citation>
    <scope>NUCLEOTIDE SEQUENCE</scope>
    <source>
        <strain evidence="1">K2</strain>
    </source>
</reference>
<organism evidence="1 2">
    <name type="scientific">Acropora cervicornis</name>
    <name type="common">Staghorn coral</name>
    <dbReference type="NCBI Taxonomy" id="6130"/>
    <lineage>
        <taxon>Eukaryota</taxon>
        <taxon>Metazoa</taxon>
        <taxon>Cnidaria</taxon>
        <taxon>Anthozoa</taxon>
        <taxon>Hexacorallia</taxon>
        <taxon>Scleractinia</taxon>
        <taxon>Astrocoeniina</taxon>
        <taxon>Acroporidae</taxon>
        <taxon>Acropora</taxon>
    </lineage>
</organism>
<gene>
    <name evidence="1" type="ORF">P5673_026324</name>
</gene>
<dbReference type="AlphaFoldDB" id="A0AAD9Q0P5"/>